<evidence type="ECO:0000256" key="11">
    <source>
        <dbReference type="ARBA" id="ARBA00033056"/>
    </source>
</evidence>
<evidence type="ECO:0000256" key="13">
    <source>
        <dbReference type="PIRSR" id="PIRSR604385-2"/>
    </source>
</evidence>
<comment type="catalytic activity">
    <reaction evidence="12">
        <text>ADP-D-ribose + H2O = D-ribose 5-phosphate + AMP + 2 H(+)</text>
        <dbReference type="Rhea" id="RHEA:10412"/>
        <dbReference type="ChEBI" id="CHEBI:15377"/>
        <dbReference type="ChEBI" id="CHEBI:15378"/>
        <dbReference type="ChEBI" id="CHEBI:57967"/>
        <dbReference type="ChEBI" id="CHEBI:78346"/>
        <dbReference type="ChEBI" id="CHEBI:456215"/>
        <dbReference type="EC" id="3.6.1.13"/>
    </reaction>
</comment>
<dbReference type="PANTHER" id="PTHR11839:SF5">
    <property type="entry name" value="ADP-RIBOSE PYROPHOSPHATASE"/>
    <property type="match status" value="1"/>
</dbReference>
<gene>
    <name evidence="16" type="primary">nudF</name>
    <name evidence="16" type="ORF">NCTC13316_01443</name>
</gene>
<feature type="binding site" evidence="13">
    <location>
        <position position="89"/>
    </location>
    <ligand>
        <name>Mg(2+)</name>
        <dbReference type="ChEBI" id="CHEBI:18420"/>
        <label>1</label>
    </ligand>
</feature>
<feature type="binding site" evidence="13">
    <location>
        <position position="110"/>
    </location>
    <ligand>
        <name>Mg(2+)</name>
        <dbReference type="ChEBI" id="CHEBI:18420"/>
        <label>1</label>
    </ligand>
</feature>
<dbReference type="NCBIfam" id="TIGR00052">
    <property type="entry name" value="nudix-type nucleoside diphosphatase, YffH/AdpP family"/>
    <property type="match status" value="1"/>
</dbReference>
<dbReference type="Pfam" id="PF00293">
    <property type="entry name" value="NUDIX"/>
    <property type="match status" value="1"/>
</dbReference>
<dbReference type="RefSeq" id="WP_115330990.1">
    <property type="nucleotide sequence ID" value="NZ_CAAAHP010000001.1"/>
</dbReference>
<keyword evidence="7 13" id="KW-0460">Magnesium</keyword>
<dbReference type="GO" id="GO:0005829">
    <property type="term" value="C:cytosol"/>
    <property type="evidence" value="ECO:0007669"/>
    <property type="project" value="TreeGrafter"/>
</dbReference>
<comment type="function">
    <text evidence="8">Acts on ADP-mannose and ADP-glucose as well as ADP-ribose. Prevents glycogen biosynthesis. The reaction catalyzed by this enzyme is a limiting step of the gluconeogenic process.</text>
</comment>
<evidence type="ECO:0000256" key="7">
    <source>
        <dbReference type="ARBA" id="ARBA00022842"/>
    </source>
</evidence>
<protein>
    <recommendedName>
        <fullName evidence="4">ADP-ribose pyrophosphatase</fullName>
        <ecNumber evidence="3">3.6.1.13</ecNumber>
    </recommendedName>
    <alternativeName>
        <fullName evidence="9">ADP-ribose diphosphatase</fullName>
    </alternativeName>
    <alternativeName>
        <fullName evidence="11">ADP-ribose phosphohydrolase</fullName>
    </alternativeName>
    <alternativeName>
        <fullName evidence="10">Adenosine diphosphoribose pyrophosphatase</fullName>
    </alternativeName>
</protein>
<evidence type="ECO:0000256" key="3">
    <source>
        <dbReference type="ARBA" id="ARBA00012453"/>
    </source>
</evidence>
<proteinExistence type="inferred from homology"/>
<dbReference type="Gene3D" id="3.90.79.10">
    <property type="entry name" value="Nucleoside Triphosphate Pyrophosphohydrolase"/>
    <property type="match status" value="1"/>
</dbReference>
<evidence type="ECO:0000259" key="15">
    <source>
        <dbReference type="PROSITE" id="PS51462"/>
    </source>
</evidence>
<dbReference type="PANTHER" id="PTHR11839">
    <property type="entry name" value="UDP/ADP-SUGAR PYROPHOSPHATASE"/>
    <property type="match status" value="1"/>
</dbReference>
<evidence type="ECO:0000256" key="12">
    <source>
        <dbReference type="ARBA" id="ARBA00049546"/>
    </source>
</evidence>
<dbReference type="EC" id="3.6.1.13" evidence="3"/>
<dbReference type="GO" id="GO:0019144">
    <property type="term" value="F:ADP-sugar diphosphatase activity"/>
    <property type="evidence" value="ECO:0007669"/>
    <property type="project" value="TreeGrafter"/>
</dbReference>
<evidence type="ECO:0000256" key="1">
    <source>
        <dbReference type="ARBA" id="ARBA00001946"/>
    </source>
</evidence>
<evidence type="ECO:0000256" key="2">
    <source>
        <dbReference type="ARBA" id="ARBA00007482"/>
    </source>
</evidence>
<feature type="domain" description="Nudix hydrolase" evidence="15">
    <location>
        <begin position="46"/>
        <end position="191"/>
    </location>
</feature>
<keyword evidence="17" id="KW-1185">Reference proteome</keyword>
<evidence type="ECO:0000256" key="6">
    <source>
        <dbReference type="ARBA" id="ARBA00022801"/>
    </source>
</evidence>
<evidence type="ECO:0000313" key="16">
    <source>
        <dbReference type="EMBL" id="STX51348.1"/>
    </source>
</evidence>
<feature type="short sequence motif" description="Nudix box" evidence="14">
    <location>
        <begin position="90"/>
        <end position="113"/>
    </location>
</feature>
<dbReference type="InterPro" id="IPR004385">
    <property type="entry name" value="NDP_pyrophosphatase"/>
</dbReference>
<dbReference type="GO" id="GO:0006753">
    <property type="term" value="P:nucleoside phosphate metabolic process"/>
    <property type="evidence" value="ECO:0007669"/>
    <property type="project" value="TreeGrafter"/>
</dbReference>
<dbReference type="InterPro" id="IPR000086">
    <property type="entry name" value="NUDIX_hydrolase_dom"/>
</dbReference>
<evidence type="ECO:0000256" key="10">
    <source>
        <dbReference type="ARBA" id="ARBA00030308"/>
    </source>
</evidence>
<name>A0A378JKY8_9GAMM</name>
<comment type="cofactor">
    <cofactor evidence="1 13">
        <name>Mg(2+)</name>
        <dbReference type="ChEBI" id="CHEBI:18420"/>
    </cofactor>
</comment>
<keyword evidence="5 13" id="KW-0479">Metal-binding</keyword>
<organism evidence="16 17">
    <name type="scientific">Legionella busanensis</name>
    <dbReference type="NCBI Taxonomy" id="190655"/>
    <lineage>
        <taxon>Bacteria</taxon>
        <taxon>Pseudomonadati</taxon>
        <taxon>Pseudomonadota</taxon>
        <taxon>Gammaproteobacteria</taxon>
        <taxon>Legionellales</taxon>
        <taxon>Legionellaceae</taxon>
        <taxon>Legionella</taxon>
    </lineage>
</organism>
<feature type="binding site" evidence="13">
    <location>
        <position position="106"/>
    </location>
    <ligand>
        <name>Mg(2+)</name>
        <dbReference type="ChEBI" id="CHEBI:18420"/>
        <label>1</label>
    </ligand>
</feature>
<comment type="similarity">
    <text evidence="2">Belongs to the Nudix hydrolase family. NudF subfamily.</text>
</comment>
<dbReference type="OrthoDB" id="5292471at2"/>
<keyword evidence="6 16" id="KW-0378">Hydrolase</keyword>
<dbReference type="GO" id="GO:0019693">
    <property type="term" value="P:ribose phosphate metabolic process"/>
    <property type="evidence" value="ECO:0007669"/>
    <property type="project" value="TreeGrafter"/>
</dbReference>
<evidence type="ECO:0000256" key="4">
    <source>
        <dbReference type="ARBA" id="ARBA00013297"/>
    </source>
</evidence>
<evidence type="ECO:0000256" key="5">
    <source>
        <dbReference type="ARBA" id="ARBA00022723"/>
    </source>
</evidence>
<dbReference type="PROSITE" id="PS51462">
    <property type="entry name" value="NUDIX"/>
    <property type="match status" value="1"/>
</dbReference>
<dbReference type="GO" id="GO:0047631">
    <property type="term" value="F:ADP-ribose diphosphatase activity"/>
    <property type="evidence" value="ECO:0007669"/>
    <property type="project" value="UniProtKB-EC"/>
</dbReference>
<evidence type="ECO:0000313" key="17">
    <source>
        <dbReference type="Proteomes" id="UP000254794"/>
    </source>
</evidence>
<dbReference type="SUPFAM" id="SSF55811">
    <property type="entry name" value="Nudix"/>
    <property type="match status" value="1"/>
</dbReference>
<dbReference type="InterPro" id="IPR015797">
    <property type="entry name" value="NUDIX_hydrolase-like_dom_sf"/>
</dbReference>
<feature type="binding site" evidence="13">
    <location>
        <position position="156"/>
    </location>
    <ligand>
        <name>Mg(2+)</name>
        <dbReference type="ChEBI" id="CHEBI:18420"/>
        <label>1</label>
    </ligand>
</feature>
<dbReference type="AlphaFoldDB" id="A0A378JKY8"/>
<evidence type="ECO:0000256" key="9">
    <source>
        <dbReference type="ARBA" id="ARBA00030162"/>
    </source>
</evidence>
<evidence type="ECO:0000256" key="8">
    <source>
        <dbReference type="ARBA" id="ARBA00025164"/>
    </source>
</evidence>
<accession>A0A378JKY8</accession>
<dbReference type="EMBL" id="UGOD01000001">
    <property type="protein sequence ID" value="STX51348.1"/>
    <property type="molecule type" value="Genomic_DNA"/>
</dbReference>
<sequence>MNHQAKIIKKLDIHKGYLEVAKYDFEVSSLSPNQKVTFVTNREVVKTANSVSILLYIPSQDSFIFCQQFRPGVFLNSDKEHCFTLECVAGTIDNASDNPEQTACREVKEETGIEINELRLVAKVYKSPGLLTEMNYLFFAKIETPPQGNIHGVDDEEIVTHVIKREKAYELMNDLQIVDAATLIMLNWFRANYS</sequence>
<reference evidence="16 17" key="1">
    <citation type="submission" date="2018-06" db="EMBL/GenBank/DDBJ databases">
        <authorList>
            <consortium name="Pathogen Informatics"/>
            <person name="Doyle S."/>
        </authorList>
    </citation>
    <scope>NUCLEOTIDE SEQUENCE [LARGE SCALE GENOMIC DNA]</scope>
    <source>
        <strain evidence="16 17">NCTC13316</strain>
    </source>
</reference>
<evidence type="ECO:0000256" key="14">
    <source>
        <dbReference type="PIRSR" id="PIRSR604385-3"/>
    </source>
</evidence>
<dbReference type="GO" id="GO:0046872">
    <property type="term" value="F:metal ion binding"/>
    <property type="evidence" value="ECO:0007669"/>
    <property type="project" value="UniProtKB-KW"/>
</dbReference>
<dbReference type="Proteomes" id="UP000254794">
    <property type="component" value="Unassembled WGS sequence"/>
</dbReference>